<name>A0A8J8P925_HALGN</name>
<dbReference type="InterPro" id="IPR036322">
    <property type="entry name" value="WD40_repeat_dom_sf"/>
</dbReference>
<dbReference type="EMBL" id="RRYP01000258">
    <property type="protein sequence ID" value="TNV87731.1"/>
    <property type="molecule type" value="Genomic_DNA"/>
</dbReference>
<dbReference type="AlphaFoldDB" id="A0A8J8P925"/>
<reference evidence="1" key="1">
    <citation type="submission" date="2019-06" db="EMBL/GenBank/DDBJ databases">
        <authorList>
            <person name="Zheng W."/>
        </authorList>
    </citation>
    <scope>NUCLEOTIDE SEQUENCE</scope>
    <source>
        <strain evidence="1">QDHG01</strain>
    </source>
</reference>
<gene>
    <name evidence="1" type="ORF">FGO68_gene16172</name>
</gene>
<evidence type="ECO:0000313" key="2">
    <source>
        <dbReference type="Proteomes" id="UP000785679"/>
    </source>
</evidence>
<comment type="caution">
    <text evidence="1">The sequence shown here is derived from an EMBL/GenBank/DDBJ whole genome shotgun (WGS) entry which is preliminary data.</text>
</comment>
<evidence type="ECO:0000313" key="1">
    <source>
        <dbReference type="EMBL" id="TNV87731.1"/>
    </source>
</evidence>
<dbReference type="Proteomes" id="UP000785679">
    <property type="component" value="Unassembled WGS sequence"/>
</dbReference>
<protein>
    <submittedName>
        <fullName evidence="1">Uncharacterized protein</fullName>
    </submittedName>
</protein>
<keyword evidence="2" id="KW-1185">Reference proteome</keyword>
<sequence length="731" mass="83715">MLSSSQIVVNKQEVSQYLNSKATQNAVNLDSQISRASNFLHKTRKILAKCTEANNLVQWSAKKLTDDMTQLEVKTKAALNSFQAKLESYLKDGELQGGIALTPVEEDSYFETQEKLILSIESVVDKYRILGHSLSGQIRAINPIKEVRVVEKKKGPPQTVKIAPPTRVIKPKKVANPLKNQIVVASPEYRDASLQLQPKGELYDMSLSTTIIESFRYVKGESLISCSKTFLSLNNDQNSAIYQLKNNSYLQQMGTLSTPTHSLVQLDRFRVVLNQTIYRADAHQLVEIDRLKKGHNARPLKYMAVFFFDNKLIYSSKKYPKIKVFDLETDQEKNRIYLTRGQNQKEGITHLQAIPNHKDDYLFLLYGLIYKFTLDLTLVLYNESELVYPLKGEVASRASDFRIMPDAIHILALNKNQTMAIVDIFTSEVKQRFAFDFPAKSFYFYPENDSRSLSKVLLTNTAISRTVEFDLKSGYVCSREEPIGLEGQFNSNTFIGIDNEGRGKIVKINQNEMNLIGRVPCNRFDLIRSAIAHNDNIIFSSSRYQKIYVWDFNLANQAKGYQMRPGISMTDGIKDLQAIKGMSDTFVYIYNGILFKHALIKDDQRNYSDIIHQGNKNMATLKILPDNIHLAAISSKQEFFIIDHFTSQVVKIGIIKHSFQSTLSFYLHPRFDLYKYPIVLLSDKHTTQIFDCVESGLQITEPLYPMGIFEAFDTKHIISKRNWQFYIQQVE</sequence>
<organism evidence="1 2">
    <name type="scientific">Halteria grandinella</name>
    <dbReference type="NCBI Taxonomy" id="5974"/>
    <lineage>
        <taxon>Eukaryota</taxon>
        <taxon>Sar</taxon>
        <taxon>Alveolata</taxon>
        <taxon>Ciliophora</taxon>
        <taxon>Intramacronucleata</taxon>
        <taxon>Spirotrichea</taxon>
        <taxon>Stichotrichia</taxon>
        <taxon>Sporadotrichida</taxon>
        <taxon>Halteriidae</taxon>
        <taxon>Halteria</taxon>
    </lineage>
</organism>
<proteinExistence type="predicted"/>
<dbReference type="SUPFAM" id="SSF50978">
    <property type="entry name" value="WD40 repeat-like"/>
    <property type="match status" value="1"/>
</dbReference>
<accession>A0A8J8P925</accession>